<evidence type="ECO:0000313" key="8">
    <source>
        <dbReference type="EMBL" id="AOS47177.1"/>
    </source>
</evidence>
<dbReference type="InterPro" id="IPR010651">
    <property type="entry name" value="Sugar_transport"/>
</dbReference>
<dbReference type="GO" id="GO:0016020">
    <property type="term" value="C:membrane"/>
    <property type="evidence" value="ECO:0007669"/>
    <property type="project" value="UniProtKB-SubCell"/>
</dbReference>
<dbReference type="GO" id="GO:0015144">
    <property type="term" value="F:carbohydrate transmembrane transporter activity"/>
    <property type="evidence" value="ECO:0007669"/>
    <property type="project" value="InterPro"/>
</dbReference>
<feature type="transmembrane region" description="Helical" evidence="7">
    <location>
        <begin position="181"/>
        <end position="199"/>
    </location>
</feature>
<feature type="transmembrane region" description="Helical" evidence="7">
    <location>
        <begin position="243"/>
        <end position="263"/>
    </location>
</feature>
<comment type="similarity">
    <text evidence="2">Belongs to the GRP transporter (TC 2.A.7.5) family.</text>
</comment>
<dbReference type="CDD" id="cd23110">
    <property type="entry name" value="GRP"/>
    <property type="match status" value="1"/>
</dbReference>
<dbReference type="STRING" id="178339.BH719_04330"/>
<feature type="transmembrane region" description="Helical" evidence="7">
    <location>
        <begin position="91"/>
        <end position="111"/>
    </location>
</feature>
<keyword evidence="5 7" id="KW-1133">Transmembrane helix</keyword>
<protein>
    <submittedName>
        <fullName evidence="8">Multidrug DMT transporter permease</fullName>
    </submittedName>
</protein>
<dbReference type="AlphaFoldDB" id="A0A1D8B210"/>
<dbReference type="SUPFAM" id="SSF103481">
    <property type="entry name" value="Multidrug resistance efflux transporter EmrE"/>
    <property type="match status" value="1"/>
</dbReference>
<feature type="transmembrane region" description="Helical" evidence="7">
    <location>
        <begin position="6"/>
        <end position="22"/>
    </location>
</feature>
<dbReference type="PANTHER" id="PTHR16119:SF17">
    <property type="entry name" value="TRANSMEMBRANE PROTEIN 144"/>
    <property type="match status" value="1"/>
</dbReference>
<evidence type="ECO:0000256" key="1">
    <source>
        <dbReference type="ARBA" id="ARBA00004141"/>
    </source>
</evidence>
<keyword evidence="9" id="KW-1185">Reference proteome</keyword>
<reference evidence="8 9" key="1">
    <citation type="submission" date="2016-09" db="EMBL/GenBank/DDBJ databases">
        <title>Complete genome sequence of Actinomyces hongkongensis HKU8.</title>
        <authorList>
            <person name="Gao Y.-X."/>
            <person name="Zhou Y.-Y."/>
            <person name="Xie Y."/>
            <person name="Wang M."/>
            <person name="Wang S.-J."/>
            <person name="Shen S.-G."/>
        </authorList>
    </citation>
    <scope>NUCLEOTIDE SEQUENCE [LARGE SCALE GENOMIC DNA]</scope>
    <source>
        <strain evidence="8 9">HKU8</strain>
    </source>
</reference>
<name>A0A1D8B210_9ACTO</name>
<evidence type="ECO:0000256" key="7">
    <source>
        <dbReference type="SAM" id="Phobius"/>
    </source>
</evidence>
<evidence type="ECO:0000313" key="9">
    <source>
        <dbReference type="Proteomes" id="UP000095214"/>
    </source>
</evidence>
<keyword evidence="6 7" id="KW-0472">Membrane</keyword>
<organism evidence="8 9">
    <name type="scientific">Pauljensenia hongkongensis</name>
    <dbReference type="NCBI Taxonomy" id="178339"/>
    <lineage>
        <taxon>Bacteria</taxon>
        <taxon>Bacillati</taxon>
        <taxon>Actinomycetota</taxon>
        <taxon>Actinomycetes</taxon>
        <taxon>Actinomycetales</taxon>
        <taxon>Actinomycetaceae</taxon>
        <taxon>Pauljensenia</taxon>
    </lineage>
</organism>
<dbReference type="Pfam" id="PF06800">
    <property type="entry name" value="Sugar_transport"/>
    <property type="match status" value="1"/>
</dbReference>
<feature type="transmembrane region" description="Helical" evidence="7">
    <location>
        <begin position="117"/>
        <end position="136"/>
    </location>
</feature>
<dbReference type="PANTHER" id="PTHR16119">
    <property type="entry name" value="TRANSMEMBRANE PROTEIN 144"/>
    <property type="match status" value="1"/>
</dbReference>
<proteinExistence type="inferred from homology"/>
<dbReference type="KEGG" id="phon:BH719_04330"/>
<evidence type="ECO:0000256" key="4">
    <source>
        <dbReference type="ARBA" id="ARBA00022692"/>
    </source>
</evidence>
<gene>
    <name evidence="8" type="ORF">BH719_04330</name>
</gene>
<feature type="transmembrane region" description="Helical" evidence="7">
    <location>
        <begin position="220"/>
        <end position="237"/>
    </location>
</feature>
<sequence>MSPTTILIGVLPSVFFGVATTLMGKTGGSDRQRVMGTVLGGLLMAAVATPFLHPQWTPFNLAVSFGTGLLLGLGVCDQLRSYTVLGMSRTMPLSTGGQLVLMSVAGIALFGEWLHGGALPYGIAAIAVLIVGIWFLSRSEAGSDAAGLDWGRGAVLLTSSTLGLVAFPLIIKYFGIAPKEFLLPQAVGYTAYAAVFFAIQGRGGVDPEASLRHRRMFPSVFNGVLWGIAILLLQLNSNNLGAGTGFTLSQLGILISTPLGILWLHETRSRKELRWTGIGVFLVIAGAVLAGIAKSLDAA</sequence>
<dbReference type="OrthoDB" id="3194911at2"/>
<evidence type="ECO:0000256" key="5">
    <source>
        <dbReference type="ARBA" id="ARBA00022989"/>
    </source>
</evidence>
<dbReference type="Proteomes" id="UP000095214">
    <property type="component" value="Chromosome"/>
</dbReference>
<feature type="transmembrane region" description="Helical" evidence="7">
    <location>
        <begin position="34"/>
        <end position="53"/>
    </location>
</feature>
<evidence type="ECO:0000256" key="2">
    <source>
        <dbReference type="ARBA" id="ARBA00006117"/>
    </source>
</evidence>
<dbReference type="InterPro" id="IPR037185">
    <property type="entry name" value="EmrE-like"/>
</dbReference>
<feature type="transmembrane region" description="Helical" evidence="7">
    <location>
        <begin position="275"/>
        <end position="293"/>
    </location>
</feature>
<keyword evidence="4 7" id="KW-0812">Transmembrane</keyword>
<dbReference type="RefSeq" id="WP_009743545.1">
    <property type="nucleotide sequence ID" value="NZ_CP017298.1"/>
</dbReference>
<dbReference type="EMBL" id="CP017298">
    <property type="protein sequence ID" value="AOS47177.1"/>
    <property type="molecule type" value="Genomic_DNA"/>
</dbReference>
<keyword evidence="3" id="KW-0813">Transport</keyword>
<comment type="subcellular location">
    <subcellularLocation>
        <location evidence="1">Membrane</location>
        <topology evidence="1">Multi-pass membrane protein</topology>
    </subcellularLocation>
</comment>
<keyword evidence="3" id="KW-0762">Sugar transport</keyword>
<feature type="transmembrane region" description="Helical" evidence="7">
    <location>
        <begin position="59"/>
        <end position="79"/>
    </location>
</feature>
<evidence type="ECO:0000256" key="3">
    <source>
        <dbReference type="ARBA" id="ARBA00022597"/>
    </source>
</evidence>
<evidence type="ECO:0000256" key="6">
    <source>
        <dbReference type="ARBA" id="ARBA00023136"/>
    </source>
</evidence>
<feature type="transmembrane region" description="Helical" evidence="7">
    <location>
        <begin position="156"/>
        <end position="175"/>
    </location>
</feature>
<accession>A0A1D8B210</accession>